<reference evidence="1" key="1">
    <citation type="submission" date="2021-03" db="EMBL/GenBank/DDBJ databases">
        <authorList>
            <person name="Lu T."/>
            <person name="Wang Q."/>
            <person name="Han X."/>
        </authorList>
    </citation>
    <scope>NUCLEOTIDE SEQUENCE</scope>
    <source>
        <strain evidence="1">WQ 2009</strain>
    </source>
</reference>
<accession>A0A8T4HDI1</accession>
<evidence type="ECO:0000313" key="2">
    <source>
        <dbReference type="Proteomes" id="UP000679691"/>
    </source>
</evidence>
<protein>
    <submittedName>
        <fullName evidence="1">Uncharacterized protein</fullName>
    </submittedName>
</protein>
<organism evidence="1 2">
    <name type="scientific">Rhinopithecimicrobium faecis</name>
    <dbReference type="NCBI Taxonomy" id="2820698"/>
    <lineage>
        <taxon>Bacteria</taxon>
        <taxon>Pseudomonadati</taxon>
        <taxon>Bacteroidota</taxon>
        <taxon>Sphingobacteriia</taxon>
        <taxon>Sphingobacteriales</taxon>
        <taxon>Sphingobacteriaceae</taxon>
        <taxon>Rhinopithecimicrobium</taxon>
    </lineage>
</organism>
<dbReference type="RefSeq" id="WP_353548037.1">
    <property type="nucleotide sequence ID" value="NZ_JAGKSB010000022.1"/>
</dbReference>
<sequence>MKRFVNLLLLSTAIIIFTSFKNDILKIYSEYTIDDIYSKIDLESGTLDEDGEEIDFIFTKDKIKAGRYEISIADGPGDLYEIKGTDYYIEFVGYYGYAGYGDEGLLIINSYGTGKFIKYED</sequence>
<dbReference type="Proteomes" id="UP000679691">
    <property type="component" value="Unassembled WGS sequence"/>
</dbReference>
<keyword evidence="2" id="KW-1185">Reference proteome</keyword>
<name>A0A8T4HDI1_9SPHI</name>
<gene>
    <name evidence="1" type="ORF">J5U18_13350</name>
</gene>
<dbReference type="EMBL" id="JAGKSB010000022">
    <property type="protein sequence ID" value="MBP3944523.1"/>
    <property type="molecule type" value="Genomic_DNA"/>
</dbReference>
<proteinExistence type="predicted"/>
<comment type="caution">
    <text evidence="1">The sequence shown here is derived from an EMBL/GenBank/DDBJ whole genome shotgun (WGS) entry which is preliminary data.</text>
</comment>
<evidence type="ECO:0000313" key="1">
    <source>
        <dbReference type="EMBL" id="MBP3944523.1"/>
    </source>
</evidence>
<dbReference type="AlphaFoldDB" id="A0A8T4HDI1"/>